<evidence type="ECO:0000313" key="2">
    <source>
        <dbReference type="Proteomes" id="UP001060215"/>
    </source>
</evidence>
<name>A0ACC0IE13_9ERIC</name>
<proteinExistence type="predicted"/>
<gene>
    <name evidence="1" type="ORF">LOK49_LG03G02155</name>
</gene>
<reference evidence="1 2" key="1">
    <citation type="journal article" date="2022" name="Plant J.">
        <title>Chromosome-level genome of Camellia lanceoleosa provides a valuable resource for understanding genome evolution and self-incompatibility.</title>
        <authorList>
            <person name="Gong W."/>
            <person name="Xiao S."/>
            <person name="Wang L."/>
            <person name="Liao Z."/>
            <person name="Chang Y."/>
            <person name="Mo W."/>
            <person name="Hu G."/>
            <person name="Li W."/>
            <person name="Zhao G."/>
            <person name="Zhu H."/>
            <person name="Hu X."/>
            <person name="Ji K."/>
            <person name="Xiang X."/>
            <person name="Song Q."/>
            <person name="Yuan D."/>
            <person name="Jin S."/>
            <person name="Zhang L."/>
        </authorList>
    </citation>
    <scope>NUCLEOTIDE SEQUENCE [LARGE SCALE GENOMIC DNA]</scope>
    <source>
        <strain evidence="1">SQ_2022a</strain>
    </source>
</reference>
<dbReference type="Proteomes" id="UP001060215">
    <property type="component" value="Chromosome 6"/>
</dbReference>
<evidence type="ECO:0000313" key="1">
    <source>
        <dbReference type="EMBL" id="KAI8022571.1"/>
    </source>
</evidence>
<accession>A0ACC0IE13</accession>
<dbReference type="EMBL" id="CM045763">
    <property type="protein sequence ID" value="KAI8022571.1"/>
    <property type="molecule type" value="Genomic_DNA"/>
</dbReference>
<comment type="caution">
    <text evidence="1">The sequence shown here is derived from an EMBL/GenBank/DDBJ whole genome shotgun (WGS) entry which is preliminary data.</text>
</comment>
<organism evidence="1 2">
    <name type="scientific">Camellia lanceoleosa</name>
    <dbReference type="NCBI Taxonomy" id="1840588"/>
    <lineage>
        <taxon>Eukaryota</taxon>
        <taxon>Viridiplantae</taxon>
        <taxon>Streptophyta</taxon>
        <taxon>Embryophyta</taxon>
        <taxon>Tracheophyta</taxon>
        <taxon>Spermatophyta</taxon>
        <taxon>Magnoliopsida</taxon>
        <taxon>eudicotyledons</taxon>
        <taxon>Gunneridae</taxon>
        <taxon>Pentapetalae</taxon>
        <taxon>asterids</taxon>
        <taxon>Ericales</taxon>
        <taxon>Theaceae</taxon>
        <taxon>Camellia</taxon>
    </lineage>
</organism>
<protein>
    <submittedName>
        <fullName evidence="1">BAG family molecular chaperone regulator 6</fullName>
    </submittedName>
</protein>
<sequence length="1205" mass="134329">MYPAYRCMDSFPHQRNQMPYTQHYYPSFEGIPFPPQVNVDPSKSPITYETWPYGGNYGCSIPVGCHGCCNHNHFPSYGGFRPPYPHFPSPSPFQCHGGYPSFPETYPVHYVPFAHYSVDQPRFEYEKNHCCGCPNHLCNKKEDKHVKIEEHEPEVKNKSNHSLVPIEFKNYPYPIVWIPPEDMKNREQRDSTEPKLKHGDEYPPDMRAHENLKHLEHEPNVRSGWFPFDINNMGSLKHGGDRNRVQDQPNDDTNRAQDQPNVDKNQFQFPIFWLPYKHEEDETRGDKEAKADHESAERSSPNLKVASAQLPSSKVGLKATENNVNGKTNDVKQQEELHNKGKTKEGEGKARGITVKEIEHSGEKKPSDDGTERQSPSPRNTSKLPPVCLRVDPLPKRKNSHGDLSSPSPSHKEKAQEAFGDRSKSTSSIKESAEVQANKGKIKVVKVVDGITRQDTGEGCKAQTPIGAPVNLFPKSGEEVSTNQDTSKVVKCDDVREDKEVKAPDPTVESHLGDGESQTEDGGANKAENEIPKEEDKAKRKDLSVAEATVIIQSAYRGFEVRKWEPLKKLKQIAEVKEHVAQIRSQIESLESSFDNRSDDKQKLIIGETIMSLLLKLDTIQGLHPMVRNFRKSMAKELVSLQEKLDSLPTNKSEVSNVKLVEDLSMNTKGDSSFEEMGNGNSFAETESNHSNISDLVEPSQCQISNIIEATSSSQIMETSEMKLVKKEACEESEDKIIASPLQSSHELVDKLKDDLNNEVIDDAEMMTLKAQTDGSELKLLVEPMPSAAEENVDSAVVVTMPSCLGDQSAASPEFNQELVIEESPKNELIEIGDCEVLQGKGEVESQSAIDITASNGEIAEANQVQQTLDALNDASGIVDLEHEIGEESNFEGHKDMMAEQEEVQKEVGHIHENAKISRADDEIGLGNAPIEDARLKIEEFTVQKHEEKNNTNELLDTSEPEKPQPQLAFAEDDIHDGEVCKPEEPHAEFSPLENETHCGEASKTEETWPGLSPALDKNSGQENNDSGITNDEDNCSGQDIKETKECNEESENQEIVGDRLEFKELVSVAGNDKVTEQLCGSETSKEALIATQFVPAEEEELPQVEGELFPMSPNYSQVSLGSEMGSESDEKLVEENKKLREIMEKLIETGTEQLTAISNLSSRVKDLEKKLARKKKRTRRFRAGSSCVKHANDALKGTTLGIAV</sequence>
<keyword evidence="2" id="KW-1185">Reference proteome</keyword>